<comment type="caution">
    <text evidence="1">The sequence shown here is derived from an EMBL/GenBank/DDBJ whole genome shotgun (WGS) entry which is preliminary data.</text>
</comment>
<organism evidence="1 2">
    <name type="scientific">Nocardia tenerifensis</name>
    <dbReference type="NCBI Taxonomy" id="228006"/>
    <lineage>
        <taxon>Bacteria</taxon>
        <taxon>Bacillati</taxon>
        <taxon>Actinomycetota</taxon>
        <taxon>Actinomycetes</taxon>
        <taxon>Mycobacteriales</taxon>
        <taxon>Nocardiaceae</taxon>
        <taxon>Nocardia</taxon>
    </lineage>
</organism>
<evidence type="ECO:0000313" key="1">
    <source>
        <dbReference type="EMBL" id="PXX56292.1"/>
    </source>
</evidence>
<dbReference type="EMBL" id="QJKF01000020">
    <property type="protein sequence ID" value="PXX56292.1"/>
    <property type="molecule type" value="Genomic_DNA"/>
</dbReference>
<reference evidence="1 2" key="1">
    <citation type="submission" date="2018-05" db="EMBL/GenBank/DDBJ databases">
        <title>Genomic Encyclopedia of Type Strains, Phase IV (KMG-IV): sequencing the most valuable type-strain genomes for metagenomic binning, comparative biology and taxonomic classification.</title>
        <authorList>
            <person name="Goeker M."/>
        </authorList>
    </citation>
    <scope>NUCLEOTIDE SEQUENCE [LARGE SCALE GENOMIC DNA]</scope>
    <source>
        <strain evidence="1 2">DSM 44704</strain>
    </source>
</reference>
<name>A0A318JTW8_9NOCA</name>
<gene>
    <name evidence="1" type="ORF">DFR70_12033</name>
</gene>
<protein>
    <submittedName>
        <fullName evidence="1">Uncharacterized protein</fullName>
    </submittedName>
</protein>
<proteinExistence type="predicted"/>
<evidence type="ECO:0000313" key="2">
    <source>
        <dbReference type="Proteomes" id="UP000247569"/>
    </source>
</evidence>
<dbReference type="AlphaFoldDB" id="A0A318JTW8"/>
<accession>A0A318JTW8</accession>
<keyword evidence="2" id="KW-1185">Reference proteome</keyword>
<dbReference type="Proteomes" id="UP000247569">
    <property type="component" value="Unassembled WGS sequence"/>
</dbReference>
<sequence>MGVQQLSLVCLPFAGNGARLLAYKMQSGVDVSIYPTWDGAMFDEQLRDVER</sequence>